<keyword evidence="2" id="KW-0812">Transmembrane</keyword>
<keyword evidence="2" id="KW-1133">Transmembrane helix</keyword>
<proteinExistence type="predicted"/>
<evidence type="ECO:0000313" key="3">
    <source>
        <dbReference type="EMBL" id="MBB5285948.1"/>
    </source>
</evidence>
<name>A0A840U0P3_9BACT</name>
<evidence type="ECO:0000256" key="1">
    <source>
        <dbReference type="SAM" id="MobiDB-lite"/>
    </source>
</evidence>
<keyword evidence="2" id="KW-0472">Membrane</keyword>
<organism evidence="3 4">
    <name type="scientific">Rhabdobacter roseus</name>
    <dbReference type="NCBI Taxonomy" id="1655419"/>
    <lineage>
        <taxon>Bacteria</taxon>
        <taxon>Pseudomonadati</taxon>
        <taxon>Bacteroidota</taxon>
        <taxon>Cytophagia</taxon>
        <taxon>Cytophagales</taxon>
        <taxon>Cytophagaceae</taxon>
        <taxon>Rhabdobacter</taxon>
    </lineage>
</organism>
<evidence type="ECO:0000256" key="2">
    <source>
        <dbReference type="SAM" id="Phobius"/>
    </source>
</evidence>
<comment type="caution">
    <text evidence="3">The sequence shown here is derived from an EMBL/GenBank/DDBJ whole genome shotgun (WGS) entry which is preliminary data.</text>
</comment>
<feature type="region of interest" description="Disordered" evidence="1">
    <location>
        <begin position="141"/>
        <end position="165"/>
    </location>
</feature>
<protein>
    <submittedName>
        <fullName evidence="3">Uncharacterized protein</fullName>
    </submittedName>
</protein>
<dbReference type="EMBL" id="JACHGF010000007">
    <property type="protein sequence ID" value="MBB5285948.1"/>
    <property type="molecule type" value="Genomic_DNA"/>
</dbReference>
<evidence type="ECO:0000313" key="4">
    <source>
        <dbReference type="Proteomes" id="UP000557307"/>
    </source>
</evidence>
<feature type="transmembrane region" description="Helical" evidence="2">
    <location>
        <begin position="103"/>
        <end position="123"/>
    </location>
</feature>
<accession>A0A840U0P3</accession>
<dbReference type="RefSeq" id="WP_184176592.1">
    <property type="nucleotide sequence ID" value="NZ_JACHGF010000007.1"/>
</dbReference>
<sequence>MKPYSEYSAEELAMERLFIRWVRFPDDLPIRTFWENWMIQHPTMNRTVQQARDLVETASDRTDDFTVEEVGTLWSRIQNSIEVLPVVEPLTTTVRTKATRGSFFRWSAGILATMLLLSLWFFLAPSSLTRQLSGPLLVHPDSTTSRQAPLSDSLATPPSYRKSIR</sequence>
<dbReference type="AlphaFoldDB" id="A0A840U0P3"/>
<gene>
    <name evidence="3" type="ORF">HNQ92_004108</name>
</gene>
<feature type="compositionally biased region" description="Polar residues" evidence="1">
    <location>
        <begin position="141"/>
        <end position="156"/>
    </location>
</feature>
<reference evidence="3 4" key="1">
    <citation type="submission" date="2020-08" db="EMBL/GenBank/DDBJ databases">
        <title>Genomic Encyclopedia of Type Strains, Phase IV (KMG-IV): sequencing the most valuable type-strain genomes for metagenomic binning, comparative biology and taxonomic classification.</title>
        <authorList>
            <person name="Goeker M."/>
        </authorList>
    </citation>
    <scope>NUCLEOTIDE SEQUENCE [LARGE SCALE GENOMIC DNA]</scope>
    <source>
        <strain evidence="3 4">DSM 105074</strain>
    </source>
</reference>
<dbReference type="Proteomes" id="UP000557307">
    <property type="component" value="Unassembled WGS sequence"/>
</dbReference>
<keyword evidence="4" id="KW-1185">Reference proteome</keyword>